<accession>A0ABV2A0D5</accession>
<dbReference type="RefSeq" id="WP_352985693.1">
    <property type="nucleotide sequence ID" value="NZ_JBEQNA010000013.1"/>
</dbReference>
<evidence type="ECO:0000259" key="5">
    <source>
        <dbReference type="PROSITE" id="PS51186"/>
    </source>
</evidence>
<evidence type="ECO:0000256" key="1">
    <source>
        <dbReference type="ARBA" id="ARBA00023015"/>
    </source>
</evidence>
<dbReference type="InterPro" id="IPR018060">
    <property type="entry name" value="HTH_AraC"/>
</dbReference>
<dbReference type="InterPro" id="IPR018062">
    <property type="entry name" value="HTH_AraC-typ_CS"/>
</dbReference>
<dbReference type="Pfam" id="PF12833">
    <property type="entry name" value="HTH_18"/>
    <property type="match status" value="1"/>
</dbReference>
<feature type="domain" description="N-acetyltransferase" evidence="5">
    <location>
        <begin position="131"/>
        <end position="272"/>
    </location>
</feature>
<comment type="caution">
    <text evidence="6">The sequence shown here is derived from an EMBL/GenBank/DDBJ whole genome shotgun (WGS) entry which is preliminary data.</text>
</comment>
<dbReference type="InterPro" id="IPR009057">
    <property type="entry name" value="Homeodomain-like_sf"/>
</dbReference>
<keyword evidence="1" id="KW-0805">Transcription regulation</keyword>
<dbReference type="Proteomes" id="UP001432401">
    <property type="component" value="Unassembled WGS sequence"/>
</dbReference>
<dbReference type="PANTHER" id="PTHR47504:SF5">
    <property type="entry name" value="RIGHT ORIGIN-BINDING PROTEIN"/>
    <property type="match status" value="1"/>
</dbReference>
<dbReference type="InterPro" id="IPR050959">
    <property type="entry name" value="MarA-like"/>
</dbReference>
<organism evidence="6 7">
    <name type="scientific">Nocardiopsis tropica</name>
    <dbReference type="NCBI Taxonomy" id="109330"/>
    <lineage>
        <taxon>Bacteria</taxon>
        <taxon>Bacillati</taxon>
        <taxon>Actinomycetota</taxon>
        <taxon>Actinomycetes</taxon>
        <taxon>Streptosporangiales</taxon>
        <taxon>Nocardiopsidaceae</taxon>
        <taxon>Nocardiopsis</taxon>
    </lineage>
</organism>
<feature type="domain" description="HTH araC/xylS-type" evidence="4">
    <location>
        <begin position="7"/>
        <end position="105"/>
    </location>
</feature>
<dbReference type="SMART" id="SM00342">
    <property type="entry name" value="HTH_ARAC"/>
    <property type="match status" value="1"/>
</dbReference>
<keyword evidence="3" id="KW-0804">Transcription</keyword>
<dbReference type="SUPFAM" id="SSF46689">
    <property type="entry name" value="Homeodomain-like"/>
    <property type="match status" value="2"/>
</dbReference>
<keyword evidence="7" id="KW-1185">Reference proteome</keyword>
<dbReference type="InterPro" id="IPR016181">
    <property type="entry name" value="Acyl_CoA_acyltransferase"/>
</dbReference>
<dbReference type="Gene3D" id="1.10.10.60">
    <property type="entry name" value="Homeodomain-like"/>
    <property type="match status" value="2"/>
</dbReference>
<dbReference type="PROSITE" id="PS00041">
    <property type="entry name" value="HTH_ARAC_FAMILY_1"/>
    <property type="match status" value="1"/>
</dbReference>
<evidence type="ECO:0000313" key="6">
    <source>
        <dbReference type="EMBL" id="MES0836823.1"/>
    </source>
</evidence>
<protein>
    <submittedName>
        <fullName evidence="6">AraC family transcriptional regulator</fullName>
    </submittedName>
</protein>
<sequence length="275" mass="30736">MRSTDHAAAVDFIERFLHTDLRLDRVAAGVGYSAHHLHRSFHRALGLTVHSYVRRRRLTEAARVLAATPDPVLDIAVDHGFADQQSFTHAFSSFYGLPPARWRRTRRFFPLLLPYTFDRAEWGFGREADGFEVTDRIGADRLLPLSLAAVDMLPMLDLEQHTAALDTRSGSHRVLTAHRGGRPAAAMIIDPADGHIDYLAVHPLARGSSVVRTLLREAGVSHPRLSVTTFREGDRADLGHRRALLGLGFRPGPLSVEFGYPTQRFELVRSLPTDR</sequence>
<dbReference type="PROSITE" id="PS01124">
    <property type="entry name" value="HTH_ARAC_FAMILY_2"/>
    <property type="match status" value="1"/>
</dbReference>
<dbReference type="PROSITE" id="PS51186">
    <property type="entry name" value="GNAT"/>
    <property type="match status" value="1"/>
</dbReference>
<gene>
    <name evidence="6" type="ORF">ABUK86_23810</name>
</gene>
<evidence type="ECO:0000259" key="4">
    <source>
        <dbReference type="PROSITE" id="PS01124"/>
    </source>
</evidence>
<name>A0ABV2A0D5_9ACTN</name>
<dbReference type="InterPro" id="IPR000182">
    <property type="entry name" value="GNAT_dom"/>
</dbReference>
<evidence type="ECO:0000256" key="3">
    <source>
        <dbReference type="ARBA" id="ARBA00023163"/>
    </source>
</evidence>
<reference evidence="6 7" key="1">
    <citation type="submission" date="2024-06" db="EMBL/GenBank/DDBJ databases">
        <authorList>
            <person name="Bataeva Y.V."/>
            <person name="Grigorian L.N."/>
            <person name="Solomentsev V.I."/>
        </authorList>
    </citation>
    <scope>NUCLEOTIDE SEQUENCE [LARGE SCALE GENOMIC DNA]</scope>
    <source>
        <strain evidence="7">SCPM-O-B-12605 (RCAM04882)</strain>
    </source>
</reference>
<dbReference type="PANTHER" id="PTHR47504">
    <property type="entry name" value="RIGHT ORIGIN-BINDING PROTEIN"/>
    <property type="match status" value="1"/>
</dbReference>
<evidence type="ECO:0000256" key="2">
    <source>
        <dbReference type="ARBA" id="ARBA00023125"/>
    </source>
</evidence>
<evidence type="ECO:0000313" key="7">
    <source>
        <dbReference type="Proteomes" id="UP001432401"/>
    </source>
</evidence>
<dbReference type="Gene3D" id="3.40.630.30">
    <property type="match status" value="1"/>
</dbReference>
<dbReference type="EMBL" id="JBEQNB010000014">
    <property type="protein sequence ID" value="MES0836823.1"/>
    <property type="molecule type" value="Genomic_DNA"/>
</dbReference>
<dbReference type="SUPFAM" id="SSF55729">
    <property type="entry name" value="Acyl-CoA N-acyltransferases (Nat)"/>
    <property type="match status" value="1"/>
</dbReference>
<proteinExistence type="predicted"/>
<keyword evidence="2" id="KW-0238">DNA-binding</keyword>